<dbReference type="RefSeq" id="WP_141288248.1">
    <property type="nucleotide sequence ID" value="NZ_BAAAEW010000042.1"/>
</dbReference>
<dbReference type="SUPFAM" id="SSF52540">
    <property type="entry name" value="P-loop containing nucleoside triphosphate hydrolases"/>
    <property type="match status" value="1"/>
</dbReference>
<dbReference type="PROSITE" id="PS00675">
    <property type="entry name" value="SIGMA54_INTERACT_1"/>
    <property type="match status" value="1"/>
</dbReference>
<keyword evidence="4" id="KW-0804">Transcription</keyword>
<dbReference type="InterPro" id="IPR002078">
    <property type="entry name" value="Sigma_54_int"/>
</dbReference>
<keyword evidence="2" id="KW-0067">ATP-binding</keyword>
<dbReference type="InterPro" id="IPR003593">
    <property type="entry name" value="AAA+_ATPase"/>
</dbReference>
<gene>
    <name evidence="8" type="ORF">GCM10009107_49640</name>
</gene>
<evidence type="ECO:0000259" key="7">
    <source>
        <dbReference type="PROSITE" id="PS50110"/>
    </source>
</evidence>
<dbReference type="Pfam" id="PF00072">
    <property type="entry name" value="Response_reg"/>
    <property type="match status" value="1"/>
</dbReference>
<dbReference type="PROSITE" id="PS50110">
    <property type="entry name" value="RESPONSE_REGULATORY"/>
    <property type="match status" value="1"/>
</dbReference>
<dbReference type="Pfam" id="PF02954">
    <property type="entry name" value="HTH_8"/>
    <property type="match status" value="1"/>
</dbReference>
<evidence type="ECO:0000256" key="3">
    <source>
        <dbReference type="ARBA" id="ARBA00023015"/>
    </source>
</evidence>
<dbReference type="Pfam" id="PF00158">
    <property type="entry name" value="Sigma54_activat"/>
    <property type="match status" value="1"/>
</dbReference>
<dbReference type="SMART" id="SM00448">
    <property type="entry name" value="REC"/>
    <property type="match status" value="1"/>
</dbReference>
<evidence type="ECO:0000256" key="4">
    <source>
        <dbReference type="ARBA" id="ARBA00023163"/>
    </source>
</evidence>
<dbReference type="Pfam" id="PF25601">
    <property type="entry name" value="AAA_lid_14"/>
    <property type="match status" value="1"/>
</dbReference>
<dbReference type="InterPro" id="IPR025662">
    <property type="entry name" value="Sigma_54_int_dom_ATP-bd_1"/>
</dbReference>
<dbReference type="CDD" id="cd17549">
    <property type="entry name" value="REC_DctD-like"/>
    <property type="match status" value="1"/>
</dbReference>
<evidence type="ECO:0000256" key="1">
    <source>
        <dbReference type="ARBA" id="ARBA00022741"/>
    </source>
</evidence>
<dbReference type="InterPro" id="IPR058031">
    <property type="entry name" value="AAA_lid_NorR"/>
</dbReference>
<keyword evidence="9" id="KW-1185">Reference proteome</keyword>
<dbReference type="PANTHER" id="PTHR32071">
    <property type="entry name" value="TRANSCRIPTIONAL REGULATORY PROTEIN"/>
    <property type="match status" value="1"/>
</dbReference>
<dbReference type="InterPro" id="IPR009057">
    <property type="entry name" value="Homeodomain-like_sf"/>
</dbReference>
<feature type="domain" description="Response regulatory" evidence="7">
    <location>
        <begin position="6"/>
        <end position="120"/>
    </location>
</feature>
<keyword evidence="5" id="KW-0597">Phosphoprotein</keyword>
<dbReference type="InterPro" id="IPR011006">
    <property type="entry name" value="CheY-like_superfamily"/>
</dbReference>
<evidence type="ECO:0000313" key="8">
    <source>
        <dbReference type="EMBL" id="GAA0764011.1"/>
    </source>
</evidence>
<reference evidence="9" key="1">
    <citation type="journal article" date="2019" name="Int. J. Syst. Evol. Microbiol.">
        <title>The Global Catalogue of Microorganisms (GCM) 10K type strain sequencing project: providing services to taxonomists for standard genome sequencing and annotation.</title>
        <authorList>
            <consortium name="The Broad Institute Genomics Platform"/>
            <consortium name="The Broad Institute Genome Sequencing Center for Infectious Disease"/>
            <person name="Wu L."/>
            <person name="Ma J."/>
        </authorList>
    </citation>
    <scope>NUCLEOTIDE SEQUENCE [LARGE SCALE GENOMIC DNA]</scope>
    <source>
        <strain evidence="9">JCM 15503</strain>
    </source>
</reference>
<dbReference type="Gene3D" id="1.10.10.60">
    <property type="entry name" value="Homeodomain-like"/>
    <property type="match status" value="1"/>
</dbReference>
<evidence type="ECO:0000256" key="5">
    <source>
        <dbReference type="PROSITE-ProRule" id="PRU00169"/>
    </source>
</evidence>
<evidence type="ECO:0000256" key="2">
    <source>
        <dbReference type="ARBA" id="ARBA00022840"/>
    </source>
</evidence>
<name>A0ABP3VMZ7_9BURK</name>
<dbReference type="InterPro" id="IPR025943">
    <property type="entry name" value="Sigma_54_int_dom_ATP-bd_2"/>
</dbReference>
<dbReference type="SUPFAM" id="SSF46689">
    <property type="entry name" value="Homeodomain-like"/>
    <property type="match status" value="1"/>
</dbReference>
<dbReference type="Gene3D" id="1.10.8.60">
    <property type="match status" value="1"/>
</dbReference>
<dbReference type="Gene3D" id="3.40.50.300">
    <property type="entry name" value="P-loop containing nucleotide triphosphate hydrolases"/>
    <property type="match status" value="1"/>
</dbReference>
<dbReference type="EMBL" id="BAAAEW010000042">
    <property type="protein sequence ID" value="GAA0764011.1"/>
    <property type="molecule type" value="Genomic_DNA"/>
</dbReference>
<comment type="caution">
    <text evidence="8">The sequence shown here is derived from an EMBL/GenBank/DDBJ whole genome shotgun (WGS) entry which is preliminary data.</text>
</comment>
<dbReference type="InterPro" id="IPR027417">
    <property type="entry name" value="P-loop_NTPase"/>
</dbReference>
<evidence type="ECO:0000313" key="9">
    <source>
        <dbReference type="Proteomes" id="UP001500279"/>
    </source>
</evidence>
<dbReference type="PANTHER" id="PTHR32071:SF57">
    <property type="entry name" value="C4-DICARBOXYLATE TRANSPORT TRANSCRIPTIONAL REGULATORY PROTEIN DCTD"/>
    <property type="match status" value="1"/>
</dbReference>
<dbReference type="InterPro" id="IPR002197">
    <property type="entry name" value="HTH_Fis"/>
</dbReference>
<keyword evidence="3" id="KW-0805">Transcription regulation</keyword>
<dbReference type="Gene3D" id="3.40.50.2300">
    <property type="match status" value="1"/>
</dbReference>
<dbReference type="PROSITE" id="PS50045">
    <property type="entry name" value="SIGMA54_INTERACT_4"/>
    <property type="match status" value="1"/>
</dbReference>
<dbReference type="Proteomes" id="UP001500279">
    <property type="component" value="Unassembled WGS sequence"/>
</dbReference>
<dbReference type="SUPFAM" id="SSF52172">
    <property type="entry name" value="CheY-like"/>
    <property type="match status" value="1"/>
</dbReference>
<feature type="modified residue" description="4-aspartylphosphate" evidence="5">
    <location>
        <position position="55"/>
    </location>
</feature>
<dbReference type="CDD" id="cd00009">
    <property type="entry name" value="AAA"/>
    <property type="match status" value="1"/>
</dbReference>
<protein>
    <submittedName>
        <fullName evidence="8">Sigma-54 dependent transcriptional regulator</fullName>
    </submittedName>
</protein>
<dbReference type="InterPro" id="IPR001789">
    <property type="entry name" value="Sig_transdc_resp-reg_receiver"/>
</dbReference>
<accession>A0ABP3VMZ7</accession>
<dbReference type="SMART" id="SM00382">
    <property type="entry name" value="AAA"/>
    <property type="match status" value="1"/>
</dbReference>
<evidence type="ECO:0000259" key="6">
    <source>
        <dbReference type="PROSITE" id="PS50045"/>
    </source>
</evidence>
<dbReference type="PROSITE" id="PS00676">
    <property type="entry name" value="SIGMA54_INTERACT_2"/>
    <property type="match status" value="1"/>
</dbReference>
<feature type="domain" description="Sigma-54 factor interaction" evidence="6">
    <location>
        <begin position="146"/>
        <end position="375"/>
    </location>
</feature>
<keyword evidence="1" id="KW-0547">Nucleotide-binding</keyword>
<sequence>MFEGFRVLFIEDDPPVRASLVQTLELSGLEVQAFGSAELALPHISAQMPAIVITDVRLPGMTGLQLLERIRAIDAGMPVVVVTAHGDISMAVGAMRAGAYDFIEKPFAPERFVDTAMRALEKRQLQVALDELRAQLAQRSSVESVLLGRSQVMQDVRRLILRLAPTSADVMVHGETGTGKELVARCLHEHSPRHERNFVAINCGGLPETLLDSELFGHEPGAFTSAAKRRIGKIEHANGGTLLLDEIESMPVSMQIKLLRILQERKIQRLGSNEELPVNVRVVAATKEDLLQLSQQGKFRADLYYRLNVAVLKLPPLRERREDIPLLFEHFVELASARYGLPTPERRPEHLRELMAHSWPGNVREMRNAADRFVLEAGAVNLTDGTEDIAPTPLAQQMDLVEKALIDEALRRCHGRMQDVMQQLGIAKKTLYDKLHRHGIDPERYR</sequence>
<proteinExistence type="predicted"/>
<organism evidence="8 9">
    <name type="scientific">Ideonella azotifigens</name>
    <dbReference type="NCBI Taxonomy" id="513160"/>
    <lineage>
        <taxon>Bacteria</taxon>
        <taxon>Pseudomonadati</taxon>
        <taxon>Pseudomonadota</taxon>
        <taxon>Betaproteobacteria</taxon>
        <taxon>Burkholderiales</taxon>
        <taxon>Sphaerotilaceae</taxon>
        <taxon>Ideonella</taxon>
    </lineage>
</organism>